<keyword evidence="6" id="KW-0349">Heme</keyword>
<feature type="transmembrane region" description="Helical" evidence="13">
    <location>
        <begin position="108"/>
        <end position="129"/>
    </location>
</feature>
<evidence type="ECO:0000256" key="1">
    <source>
        <dbReference type="ARBA" id="ARBA00001971"/>
    </source>
</evidence>
<evidence type="ECO:0000256" key="10">
    <source>
        <dbReference type="ARBA" id="ARBA00022989"/>
    </source>
</evidence>
<keyword evidence="7 13" id="KW-0812">Transmembrane</keyword>
<evidence type="ECO:0000256" key="13">
    <source>
        <dbReference type="SAM" id="Phobius"/>
    </source>
</evidence>
<evidence type="ECO:0000256" key="9">
    <source>
        <dbReference type="ARBA" id="ARBA00022982"/>
    </source>
</evidence>
<comment type="similarity">
    <text evidence="3">Belongs to the formate dehydrogenase gamma subunit family.</text>
</comment>
<evidence type="ECO:0000256" key="12">
    <source>
        <dbReference type="ARBA" id="ARBA00023136"/>
    </source>
</evidence>
<dbReference type="RefSeq" id="WP_005869366.1">
    <property type="nucleotide sequence ID" value="NZ_ACYG01000008.1"/>
</dbReference>
<evidence type="ECO:0000256" key="6">
    <source>
        <dbReference type="ARBA" id="ARBA00022617"/>
    </source>
</evidence>
<dbReference type="eggNOG" id="COG2864">
    <property type="taxonomic scope" value="Bacteria"/>
</dbReference>
<evidence type="ECO:0000256" key="3">
    <source>
        <dbReference type="ARBA" id="ARBA00010747"/>
    </source>
</evidence>
<keyword evidence="8" id="KW-0479">Metal-binding</keyword>
<dbReference type="NCBIfam" id="TIGR01583">
    <property type="entry name" value="formate-DH-gamm"/>
    <property type="match status" value="1"/>
</dbReference>
<dbReference type="SUPFAM" id="SSF81342">
    <property type="entry name" value="Transmembrane di-heme cytochromes"/>
    <property type="match status" value="1"/>
</dbReference>
<protein>
    <submittedName>
        <fullName evidence="15">Formate dehydrogenase, gamma subunit</fullName>
        <ecNumber evidence="15">1.2.1.2</ecNumber>
    </submittedName>
</protein>
<accession>C8PEF2</accession>
<evidence type="ECO:0000313" key="15">
    <source>
        <dbReference type="EMBL" id="EEV18747.1"/>
    </source>
</evidence>
<evidence type="ECO:0000256" key="2">
    <source>
        <dbReference type="ARBA" id="ARBA00004651"/>
    </source>
</evidence>
<dbReference type="OrthoDB" id="9790598at2"/>
<feature type="domain" description="Cytochrome b561 bacterial/Ni-hydrogenase" evidence="14">
    <location>
        <begin position="102"/>
        <end position="283"/>
    </location>
</feature>
<dbReference type="InterPro" id="IPR051817">
    <property type="entry name" value="FDH_cytochrome_b556_subunit"/>
</dbReference>
<dbReference type="GO" id="GO:0046872">
    <property type="term" value="F:metal ion binding"/>
    <property type="evidence" value="ECO:0007669"/>
    <property type="project" value="UniProtKB-KW"/>
</dbReference>
<feature type="transmembrane region" description="Helical" evidence="13">
    <location>
        <begin position="203"/>
        <end position="225"/>
    </location>
</feature>
<dbReference type="GO" id="GO:0009055">
    <property type="term" value="F:electron transfer activity"/>
    <property type="evidence" value="ECO:0007669"/>
    <property type="project" value="InterPro"/>
</dbReference>
<comment type="cofactor">
    <cofactor evidence="1">
        <name>heme</name>
        <dbReference type="ChEBI" id="CHEBI:30413"/>
    </cofactor>
</comment>
<dbReference type="GO" id="GO:0022904">
    <property type="term" value="P:respiratory electron transport chain"/>
    <property type="evidence" value="ECO:0007669"/>
    <property type="project" value="InterPro"/>
</dbReference>
<comment type="subcellular location">
    <subcellularLocation>
        <location evidence="2">Cell membrane</location>
        <topology evidence="2">Multi-pass membrane protein</topology>
    </subcellularLocation>
</comment>
<keyword evidence="11" id="KW-0408">Iron</keyword>
<keyword evidence="9" id="KW-0249">Electron transport</keyword>
<keyword evidence="5" id="KW-1003">Cell membrane</keyword>
<dbReference type="GO" id="GO:0008863">
    <property type="term" value="F:formate dehydrogenase (NAD+) activity"/>
    <property type="evidence" value="ECO:0007669"/>
    <property type="project" value="InterPro"/>
</dbReference>
<dbReference type="GO" id="GO:0005886">
    <property type="term" value="C:plasma membrane"/>
    <property type="evidence" value="ECO:0007669"/>
    <property type="project" value="UniProtKB-SubCell"/>
</dbReference>
<gene>
    <name evidence="15" type="ORF">CAMGR0001_1853</name>
</gene>
<feature type="transmembrane region" description="Helical" evidence="13">
    <location>
        <begin position="63"/>
        <end position="87"/>
    </location>
</feature>
<evidence type="ECO:0000313" key="16">
    <source>
        <dbReference type="Proteomes" id="UP000005709"/>
    </source>
</evidence>
<dbReference type="GO" id="GO:0009326">
    <property type="term" value="C:formate dehydrogenase complex"/>
    <property type="evidence" value="ECO:0007669"/>
    <property type="project" value="InterPro"/>
</dbReference>
<keyword evidence="16" id="KW-1185">Reference proteome</keyword>
<evidence type="ECO:0000256" key="7">
    <source>
        <dbReference type="ARBA" id="ARBA00022692"/>
    </source>
</evidence>
<organism evidence="15 16">
    <name type="scientific">Campylobacter gracilis RM3268</name>
    <dbReference type="NCBI Taxonomy" id="553220"/>
    <lineage>
        <taxon>Bacteria</taxon>
        <taxon>Pseudomonadati</taxon>
        <taxon>Campylobacterota</taxon>
        <taxon>Epsilonproteobacteria</taxon>
        <taxon>Campylobacterales</taxon>
        <taxon>Campylobacteraceae</taxon>
        <taxon>Campylobacter</taxon>
    </lineage>
</organism>
<reference evidence="15 16" key="1">
    <citation type="submission" date="2009-07" db="EMBL/GenBank/DDBJ databases">
        <authorList>
            <person name="Madupu R."/>
            <person name="Sebastian Y."/>
            <person name="Durkin A.S."/>
            <person name="Torralba M."/>
            <person name="Methe B."/>
            <person name="Sutton G.G."/>
            <person name="Strausberg R.L."/>
            <person name="Nelson K.E."/>
        </authorList>
    </citation>
    <scope>NUCLEOTIDE SEQUENCE [LARGE SCALE GENOMIC DNA]</scope>
    <source>
        <strain evidence="15 16">RM3268</strain>
    </source>
</reference>
<evidence type="ECO:0000256" key="11">
    <source>
        <dbReference type="ARBA" id="ARBA00023004"/>
    </source>
</evidence>
<keyword evidence="4" id="KW-0813">Transport</keyword>
<proteinExistence type="inferred from homology"/>
<dbReference type="InterPro" id="IPR006471">
    <property type="entry name" value="Formate_DH_gsu"/>
</dbReference>
<dbReference type="InterPro" id="IPR016174">
    <property type="entry name" value="Di-haem_cyt_TM"/>
</dbReference>
<keyword evidence="10 13" id="KW-1133">Transmembrane helix</keyword>
<comment type="caution">
    <text evidence="15">The sequence shown here is derived from an EMBL/GenBank/DDBJ whole genome shotgun (WGS) entry which is preliminary data.</text>
</comment>
<keyword evidence="15" id="KW-0560">Oxidoreductase</keyword>
<keyword evidence="12 13" id="KW-0472">Membrane</keyword>
<dbReference type="PANTHER" id="PTHR30074">
    <property type="entry name" value="FORMATE DEHYDROGENASE, NITRATE-INDUCIBLE, CYTOCHROME B556 FDN SUBUNIT"/>
    <property type="match status" value="1"/>
</dbReference>
<dbReference type="EC" id="1.2.1.2" evidence="15"/>
<sequence>MKRLFLALFACIYAQAEEKKYADIVQGNSDVWGNARLENIDSYGNGFGPIFLQFQGHLQSSGFFAWLALGAVLGVIIAFIGHYAIIGPKHFDHHAGKPIYAFNKFERLYHLVAAVAWAILVPTGLIMMFGEEFGGGAFVRFCKNAHGLATIAFAIAVIPMLVTWFWRMLPRTYDIRWMMIVGGYLNKKKRTIPAGKFNAGQKAWFWVATLGGIVMIATGASMFFLDYDIPAMRSALGMSQIEILRASAIIHNFLGAVCAVFLLVHIYMAVFAISGAIHSMIDGHKPEEEVYVLHHYWYRELLDKGQIAKSQFEAKYPRL</sequence>
<dbReference type="PANTHER" id="PTHR30074:SF6">
    <property type="entry name" value="FORMATE DEHYDROGENASE GAMMA SUBUNIT"/>
    <property type="match status" value="1"/>
</dbReference>
<evidence type="ECO:0000259" key="14">
    <source>
        <dbReference type="Pfam" id="PF01292"/>
    </source>
</evidence>
<evidence type="ECO:0000256" key="5">
    <source>
        <dbReference type="ARBA" id="ARBA00022475"/>
    </source>
</evidence>
<name>C8PEF2_9BACT</name>
<dbReference type="EMBL" id="ACYG01000008">
    <property type="protein sequence ID" value="EEV18747.1"/>
    <property type="molecule type" value="Genomic_DNA"/>
</dbReference>
<dbReference type="AlphaFoldDB" id="C8PEF2"/>
<dbReference type="STRING" id="824.CGRAC_0519"/>
<dbReference type="GO" id="GO:0036397">
    <property type="term" value="F:formate dehydrogenase (quinone) activity"/>
    <property type="evidence" value="ECO:0007669"/>
    <property type="project" value="TreeGrafter"/>
</dbReference>
<evidence type="ECO:0000256" key="8">
    <source>
        <dbReference type="ARBA" id="ARBA00022723"/>
    </source>
</evidence>
<dbReference type="Gene3D" id="1.20.950.20">
    <property type="entry name" value="Transmembrane di-heme cytochromes, Chain C"/>
    <property type="match status" value="1"/>
</dbReference>
<dbReference type="Pfam" id="PF01292">
    <property type="entry name" value="Ni_hydr_CYTB"/>
    <property type="match status" value="1"/>
</dbReference>
<evidence type="ECO:0000256" key="4">
    <source>
        <dbReference type="ARBA" id="ARBA00022448"/>
    </source>
</evidence>
<feature type="transmembrane region" description="Helical" evidence="13">
    <location>
        <begin position="149"/>
        <end position="169"/>
    </location>
</feature>
<dbReference type="GO" id="GO:0015944">
    <property type="term" value="P:formate oxidation"/>
    <property type="evidence" value="ECO:0007669"/>
    <property type="project" value="TreeGrafter"/>
</dbReference>
<dbReference type="GO" id="GO:0009061">
    <property type="term" value="P:anaerobic respiration"/>
    <property type="evidence" value="ECO:0007669"/>
    <property type="project" value="TreeGrafter"/>
</dbReference>
<dbReference type="Proteomes" id="UP000005709">
    <property type="component" value="Unassembled WGS sequence"/>
</dbReference>
<dbReference type="InterPro" id="IPR011577">
    <property type="entry name" value="Cyt_b561_bac/Ni-Hgenase"/>
</dbReference>
<feature type="transmembrane region" description="Helical" evidence="13">
    <location>
        <begin position="253"/>
        <end position="277"/>
    </location>
</feature>